<dbReference type="PANTHER" id="PTHR13379:SF0">
    <property type="entry name" value="UPF0415 PROTEIN C7ORF25"/>
    <property type="match status" value="1"/>
</dbReference>
<dbReference type="AlphaFoldDB" id="A0AAW1P4W9"/>
<dbReference type="PANTHER" id="PTHR13379">
    <property type="entry name" value="UNCHARACTERIZED DUF1308"/>
    <property type="match status" value="1"/>
</dbReference>
<accession>A0AAW1P4W9</accession>
<comment type="caution">
    <text evidence="1">The sequence shown here is derived from an EMBL/GenBank/DDBJ whole genome shotgun (WGS) entry which is preliminary data.</text>
</comment>
<gene>
    <name evidence="1" type="ORF">WJX72_002633</name>
</gene>
<evidence type="ECO:0000313" key="1">
    <source>
        <dbReference type="EMBL" id="KAK9803588.1"/>
    </source>
</evidence>
<name>A0AAW1P4W9_9CHLO</name>
<dbReference type="Proteomes" id="UP001489004">
    <property type="component" value="Unassembled WGS sequence"/>
</dbReference>
<protein>
    <submittedName>
        <fullName evidence="1">Uncharacterized protein</fullName>
    </submittedName>
</protein>
<sequence>MQAELAVVLAATDVIAVSKKFIMLPENVGDKASQRNVSVEVDVVAQGGHAWLEVKAYPPFGLESLHFAGMQQQAALQVQVARAACNARRWRPPSVVYHFVEGVDTQVKAELQALGIIVSGPGSGLSASSIGGRAWIKRRGSHCDPSLNPI</sequence>
<reference evidence="1 2" key="1">
    <citation type="journal article" date="2024" name="Nat. Commun.">
        <title>Phylogenomics reveals the evolutionary origins of lichenization in chlorophyte algae.</title>
        <authorList>
            <person name="Puginier C."/>
            <person name="Libourel C."/>
            <person name="Otte J."/>
            <person name="Skaloud P."/>
            <person name="Haon M."/>
            <person name="Grisel S."/>
            <person name="Petersen M."/>
            <person name="Berrin J.G."/>
            <person name="Delaux P.M."/>
            <person name="Dal Grande F."/>
            <person name="Keller J."/>
        </authorList>
    </citation>
    <scope>NUCLEOTIDE SEQUENCE [LARGE SCALE GENOMIC DNA]</scope>
    <source>
        <strain evidence="1 2">SAG 2043</strain>
    </source>
</reference>
<dbReference type="EMBL" id="JALJOR010000020">
    <property type="protein sequence ID" value="KAK9803588.1"/>
    <property type="molecule type" value="Genomic_DNA"/>
</dbReference>
<keyword evidence="2" id="KW-1185">Reference proteome</keyword>
<proteinExistence type="predicted"/>
<evidence type="ECO:0000313" key="2">
    <source>
        <dbReference type="Proteomes" id="UP001489004"/>
    </source>
</evidence>
<organism evidence="1 2">
    <name type="scientific">[Myrmecia] bisecta</name>
    <dbReference type="NCBI Taxonomy" id="41462"/>
    <lineage>
        <taxon>Eukaryota</taxon>
        <taxon>Viridiplantae</taxon>
        <taxon>Chlorophyta</taxon>
        <taxon>core chlorophytes</taxon>
        <taxon>Trebouxiophyceae</taxon>
        <taxon>Trebouxiales</taxon>
        <taxon>Trebouxiaceae</taxon>
        <taxon>Myrmecia</taxon>
    </lineage>
</organism>